<dbReference type="AlphaFoldDB" id="A0AAV2ZVV6"/>
<name>A0AAV2ZVV6_PYXAD</name>
<keyword evidence="2" id="KW-1185">Reference proteome</keyword>
<sequence length="106" mass="12261">MSIFCKVKSCKQYMEQSGRKRNALPEIQIQQKENYFPKVYRSPTFSGLTMNRPAFCRQQVYFSQEVSERTGMGVPARSCLPQIWRPILRSLTSDVSSNHFSLTLSC</sequence>
<comment type="caution">
    <text evidence="1">The sequence shown here is derived from an EMBL/GenBank/DDBJ whole genome shotgun (WGS) entry which is preliminary data.</text>
</comment>
<evidence type="ECO:0000313" key="1">
    <source>
        <dbReference type="EMBL" id="DBA15705.1"/>
    </source>
</evidence>
<dbReference type="Proteomes" id="UP001181693">
    <property type="component" value="Unassembled WGS sequence"/>
</dbReference>
<accession>A0AAV2ZVV6</accession>
<organism evidence="1 2">
    <name type="scientific">Pyxicephalus adspersus</name>
    <name type="common">African bullfrog</name>
    <dbReference type="NCBI Taxonomy" id="30357"/>
    <lineage>
        <taxon>Eukaryota</taxon>
        <taxon>Metazoa</taxon>
        <taxon>Chordata</taxon>
        <taxon>Craniata</taxon>
        <taxon>Vertebrata</taxon>
        <taxon>Euteleostomi</taxon>
        <taxon>Amphibia</taxon>
        <taxon>Batrachia</taxon>
        <taxon>Anura</taxon>
        <taxon>Neobatrachia</taxon>
        <taxon>Ranoidea</taxon>
        <taxon>Pyxicephalidae</taxon>
        <taxon>Pyxicephalinae</taxon>
        <taxon>Pyxicephalus</taxon>
    </lineage>
</organism>
<dbReference type="EMBL" id="DYDO01000011">
    <property type="protein sequence ID" value="DBA15705.1"/>
    <property type="molecule type" value="Genomic_DNA"/>
</dbReference>
<proteinExistence type="predicted"/>
<protein>
    <submittedName>
        <fullName evidence="1">Uncharacterized protein</fullName>
    </submittedName>
</protein>
<gene>
    <name evidence="1" type="ORF">GDO54_003177</name>
</gene>
<evidence type="ECO:0000313" key="2">
    <source>
        <dbReference type="Proteomes" id="UP001181693"/>
    </source>
</evidence>
<reference evidence="1" key="1">
    <citation type="thesis" date="2020" institute="ProQuest LLC" country="789 East Eisenhower Parkway, Ann Arbor, MI, USA">
        <title>Comparative Genomics and Chromosome Evolution.</title>
        <authorList>
            <person name="Mudd A.B."/>
        </authorList>
    </citation>
    <scope>NUCLEOTIDE SEQUENCE</scope>
    <source>
        <strain evidence="1">1538</strain>
        <tissue evidence="1">Blood</tissue>
    </source>
</reference>